<proteinExistence type="inferred from homology"/>
<dbReference type="PANTHER" id="PTHR43701">
    <property type="entry name" value="MEMBRANE TRANSPORTER PROTEIN MJ0441-RELATED"/>
    <property type="match status" value="1"/>
</dbReference>
<feature type="transmembrane region" description="Helical" evidence="6">
    <location>
        <begin position="160"/>
        <end position="189"/>
    </location>
</feature>
<dbReference type="OrthoDB" id="9780109at2"/>
<reference evidence="7 8" key="1">
    <citation type="journal article" date="2016" name="Sci. Rep.">
        <title>Complete genome sequence and transcriptomic analysis of a novel marine strain Bacillus weihaiensis reveals the mechanism of brown algae degradation.</title>
        <authorList>
            <person name="Zhu Y."/>
            <person name="Chen P."/>
            <person name="Bao Y."/>
            <person name="Men Y."/>
            <person name="Zeng Y."/>
            <person name="Yang J."/>
            <person name="Sun J."/>
            <person name="Sun Y."/>
        </authorList>
    </citation>
    <scope>NUCLEOTIDE SEQUENCE [LARGE SCALE GENOMIC DNA]</scope>
    <source>
        <strain evidence="7 8">Alg07</strain>
    </source>
</reference>
<comment type="subcellular location">
    <subcellularLocation>
        <location evidence="6">Cell membrane</location>
        <topology evidence="6">Multi-pass membrane protein</topology>
    </subcellularLocation>
    <subcellularLocation>
        <location evidence="1">Membrane</location>
        <topology evidence="1">Multi-pass membrane protein</topology>
    </subcellularLocation>
</comment>
<evidence type="ECO:0000256" key="5">
    <source>
        <dbReference type="ARBA" id="ARBA00023136"/>
    </source>
</evidence>
<dbReference type="STRING" id="1547283.A9C19_02910"/>
<sequence>MEWVILFLVGIAAGTVGSLVGLGGGIIVVPILLSMGVYFSVFSKVSPQIAVGTSLLVVMFTGLSSTLTYLKFKKVDVKSGFLFFIGSGPGGIVGAYVNKFFNTSSFLIWFGLFMILISIMLMVKDKVPRRDTSSKRQIERRFIDKEGREYKYGYNRIPAFLISFIVGFISGLFGIGGGALMVPAMILLFMFPPHIAVATSMFIIFLSATISSITHITLGNIHWLYAAILIPGAWLGGRFGAVINSKLKGNTVVNLLRIVLIIAGIKLIYEGFFG</sequence>
<dbReference type="KEGG" id="bwh:A9C19_02910"/>
<evidence type="ECO:0000256" key="6">
    <source>
        <dbReference type="RuleBase" id="RU363041"/>
    </source>
</evidence>
<feature type="transmembrane region" description="Helical" evidence="6">
    <location>
        <begin position="7"/>
        <end position="33"/>
    </location>
</feature>
<evidence type="ECO:0000256" key="1">
    <source>
        <dbReference type="ARBA" id="ARBA00004141"/>
    </source>
</evidence>
<organism evidence="7 8">
    <name type="scientific">Bacillus weihaiensis</name>
    <dbReference type="NCBI Taxonomy" id="1547283"/>
    <lineage>
        <taxon>Bacteria</taxon>
        <taxon>Bacillati</taxon>
        <taxon>Bacillota</taxon>
        <taxon>Bacilli</taxon>
        <taxon>Bacillales</taxon>
        <taxon>Bacillaceae</taxon>
        <taxon>Bacillus</taxon>
    </lineage>
</organism>
<evidence type="ECO:0000256" key="4">
    <source>
        <dbReference type="ARBA" id="ARBA00022989"/>
    </source>
</evidence>
<feature type="transmembrane region" description="Helical" evidence="6">
    <location>
        <begin position="255"/>
        <end position="273"/>
    </location>
</feature>
<evidence type="ECO:0000313" key="8">
    <source>
        <dbReference type="Proteomes" id="UP000181936"/>
    </source>
</evidence>
<accession>A0A1L3MN56</accession>
<feature type="transmembrane region" description="Helical" evidence="6">
    <location>
        <begin position="81"/>
        <end position="100"/>
    </location>
</feature>
<feature type="transmembrane region" description="Helical" evidence="6">
    <location>
        <begin position="195"/>
        <end position="216"/>
    </location>
</feature>
<keyword evidence="6" id="KW-1003">Cell membrane</keyword>
<evidence type="ECO:0000313" key="7">
    <source>
        <dbReference type="EMBL" id="APH03793.1"/>
    </source>
</evidence>
<dbReference type="AlphaFoldDB" id="A0A1L3MN56"/>
<protein>
    <recommendedName>
        <fullName evidence="6">Probable membrane transporter protein</fullName>
    </recommendedName>
</protein>
<dbReference type="RefSeq" id="WP_072578583.1">
    <property type="nucleotide sequence ID" value="NZ_CP016020.1"/>
</dbReference>
<keyword evidence="3 6" id="KW-0812">Transmembrane</keyword>
<keyword evidence="5 6" id="KW-0472">Membrane</keyword>
<keyword evidence="8" id="KW-1185">Reference proteome</keyword>
<name>A0A1L3MN56_9BACI</name>
<gene>
    <name evidence="7" type="ORF">A9C19_02910</name>
</gene>
<dbReference type="PANTHER" id="PTHR43701:SF2">
    <property type="entry name" value="MEMBRANE TRANSPORTER PROTEIN YJNA-RELATED"/>
    <property type="match status" value="1"/>
</dbReference>
<dbReference type="EMBL" id="CP016020">
    <property type="protein sequence ID" value="APH03793.1"/>
    <property type="molecule type" value="Genomic_DNA"/>
</dbReference>
<dbReference type="Proteomes" id="UP000181936">
    <property type="component" value="Chromosome"/>
</dbReference>
<keyword evidence="4 6" id="KW-1133">Transmembrane helix</keyword>
<comment type="similarity">
    <text evidence="2 6">Belongs to the 4-toluene sulfonate uptake permease (TSUP) (TC 2.A.102) family.</text>
</comment>
<feature type="transmembrane region" description="Helical" evidence="6">
    <location>
        <begin position="45"/>
        <end position="69"/>
    </location>
</feature>
<dbReference type="InterPro" id="IPR002781">
    <property type="entry name" value="TM_pro_TauE-like"/>
</dbReference>
<evidence type="ECO:0000256" key="3">
    <source>
        <dbReference type="ARBA" id="ARBA00022692"/>
    </source>
</evidence>
<feature type="transmembrane region" description="Helical" evidence="6">
    <location>
        <begin position="223"/>
        <end position="243"/>
    </location>
</feature>
<dbReference type="GO" id="GO:0005886">
    <property type="term" value="C:plasma membrane"/>
    <property type="evidence" value="ECO:0007669"/>
    <property type="project" value="UniProtKB-SubCell"/>
</dbReference>
<dbReference type="InterPro" id="IPR051598">
    <property type="entry name" value="TSUP/Inactive_protease-like"/>
</dbReference>
<evidence type="ECO:0000256" key="2">
    <source>
        <dbReference type="ARBA" id="ARBA00009142"/>
    </source>
</evidence>
<feature type="transmembrane region" description="Helical" evidence="6">
    <location>
        <begin position="106"/>
        <end position="123"/>
    </location>
</feature>
<dbReference type="Pfam" id="PF01925">
    <property type="entry name" value="TauE"/>
    <property type="match status" value="1"/>
</dbReference>